<feature type="repeat" description="TPR" evidence="3">
    <location>
        <begin position="143"/>
        <end position="176"/>
    </location>
</feature>
<dbReference type="Gene3D" id="1.25.40.10">
    <property type="entry name" value="Tetratricopeptide repeat domain"/>
    <property type="match status" value="1"/>
</dbReference>
<keyword evidence="6" id="KW-1185">Reference proteome</keyword>
<comment type="caution">
    <text evidence="5">The sequence shown here is derived from an EMBL/GenBank/DDBJ whole genome shotgun (WGS) entry which is preliminary data.</text>
</comment>
<organism evidence="5 6">
    <name type="scientific">Algimonas ampicilliniresistens</name>
    <dbReference type="NCBI Taxonomy" id="1298735"/>
    <lineage>
        <taxon>Bacteria</taxon>
        <taxon>Pseudomonadati</taxon>
        <taxon>Pseudomonadota</taxon>
        <taxon>Alphaproteobacteria</taxon>
        <taxon>Maricaulales</taxon>
        <taxon>Robiginitomaculaceae</taxon>
        <taxon>Algimonas</taxon>
    </lineage>
</organism>
<gene>
    <name evidence="5" type="ORF">GCM10007853_26500</name>
</gene>
<name>A0ABQ5VB58_9PROT</name>
<dbReference type="InterPro" id="IPR013105">
    <property type="entry name" value="TPR_2"/>
</dbReference>
<dbReference type="SMART" id="SM00028">
    <property type="entry name" value="TPR"/>
    <property type="match status" value="2"/>
</dbReference>
<evidence type="ECO:0000256" key="2">
    <source>
        <dbReference type="ARBA" id="ARBA00022803"/>
    </source>
</evidence>
<dbReference type="InterPro" id="IPR011990">
    <property type="entry name" value="TPR-like_helical_dom_sf"/>
</dbReference>
<dbReference type="SUPFAM" id="SSF48452">
    <property type="entry name" value="TPR-like"/>
    <property type="match status" value="1"/>
</dbReference>
<keyword evidence="4" id="KW-0732">Signal</keyword>
<evidence type="ECO:0000313" key="6">
    <source>
        <dbReference type="Proteomes" id="UP001161391"/>
    </source>
</evidence>
<keyword evidence="1" id="KW-0677">Repeat</keyword>
<sequence>MKALYLAAGLILATATASSATETFTNASSTNSLNVVPVAAQVDLNDCLSTESSSRAIRACSKTIRAAQPNDDVRAHLYTRRALHRMALGRYDDAASDFTRAGELKDDDGLELLGHGFTAMMQNDLSKARRKFEDCNNRGKIAPIAEYGLGLTYQMAGETLEARDAYQRALALRPGWTAVAEQMATLEMP</sequence>
<dbReference type="Proteomes" id="UP001161391">
    <property type="component" value="Unassembled WGS sequence"/>
</dbReference>
<evidence type="ECO:0000256" key="3">
    <source>
        <dbReference type="PROSITE-ProRule" id="PRU00339"/>
    </source>
</evidence>
<feature type="chain" id="PRO_5046653256" description="Tetratricopeptide repeat protein" evidence="4">
    <location>
        <begin position="21"/>
        <end position="189"/>
    </location>
</feature>
<accession>A0ABQ5VB58</accession>
<evidence type="ECO:0008006" key="7">
    <source>
        <dbReference type="Google" id="ProtNLM"/>
    </source>
</evidence>
<protein>
    <recommendedName>
        <fullName evidence="7">Tetratricopeptide repeat protein</fullName>
    </recommendedName>
</protein>
<reference evidence="5" key="2">
    <citation type="submission" date="2023-01" db="EMBL/GenBank/DDBJ databases">
        <title>Draft genome sequence of Algimonas ampicilliniresistens strain NBRC 108219.</title>
        <authorList>
            <person name="Sun Q."/>
            <person name="Mori K."/>
        </authorList>
    </citation>
    <scope>NUCLEOTIDE SEQUENCE</scope>
    <source>
        <strain evidence="5">NBRC 108219</strain>
    </source>
</reference>
<keyword evidence="2 3" id="KW-0802">TPR repeat</keyword>
<evidence type="ECO:0000256" key="4">
    <source>
        <dbReference type="SAM" id="SignalP"/>
    </source>
</evidence>
<dbReference type="EMBL" id="BSNK01000002">
    <property type="protein sequence ID" value="GLQ24776.1"/>
    <property type="molecule type" value="Genomic_DNA"/>
</dbReference>
<evidence type="ECO:0000256" key="1">
    <source>
        <dbReference type="ARBA" id="ARBA00022737"/>
    </source>
</evidence>
<dbReference type="PROSITE" id="PS50005">
    <property type="entry name" value="TPR"/>
    <property type="match status" value="1"/>
</dbReference>
<dbReference type="Pfam" id="PF07719">
    <property type="entry name" value="TPR_2"/>
    <property type="match status" value="1"/>
</dbReference>
<feature type="signal peptide" evidence="4">
    <location>
        <begin position="1"/>
        <end position="20"/>
    </location>
</feature>
<reference evidence="5" key="1">
    <citation type="journal article" date="2014" name="Int. J. Syst. Evol. Microbiol.">
        <title>Complete genome of a new Firmicutes species belonging to the dominant human colonic microbiota ('Ruminococcus bicirculans') reveals two chromosomes and a selective capacity to utilize plant glucans.</title>
        <authorList>
            <consortium name="NISC Comparative Sequencing Program"/>
            <person name="Wegmann U."/>
            <person name="Louis P."/>
            <person name="Goesmann A."/>
            <person name="Henrissat B."/>
            <person name="Duncan S.H."/>
            <person name="Flint H.J."/>
        </authorList>
    </citation>
    <scope>NUCLEOTIDE SEQUENCE</scope>
    <source>
        <strain evidence="5">NBRC 108219</strain>
    </source>
</reference>
<evidence type="ECO:0000313" key="5">
    <source>
        <dbReference type="EMBL" id="GLQ24776.1"/>
    </source>
</evidence>
<proteinExistence type="predicted"/>
<dbReference type="InterPro" id="IPR019734">
    <property type="entry name" value="TPR_rpt"/>
</dbReference>